<sequence length="117" mass="13501">MPIKPENAKRYPANWKEIVEQIRERSGDCCEGSPAYPDCRAANREPHPVTGSKVVLTVGHLDHTPEHCDPDNLKHWCQRCHLTYDAKHHAQTAYMTRRCDRTVEMFGTDQTRRESDA</sequence>
<gene>
    <name evidence="1" type="ORF">LCGC14_1477630</name>
</gene>
<proteinExistence type="predicted"/>
<reference evidence="1" key="1">
    <citation type="journal article" date="2015" name="Nature">
        <title>Complex archaea that bridge the gap between prokaryotes and eukaryotes.</title>
        <authorList>
            <person name="Spang A."/>
            <person name="Saw J.H."/>
            <person name="Jorgensen S.L."/>
            <person name="Zaremba-Niedzwiedzka K."/>
            <person name="Martijn J."/>
            <person name="Lind A.E."/>
            <person name="van Eijk R."/>
            <person name="Schleper C."/>
            <person name="Guy L."/>
            <person name="Ettema T.J."/>
        </authorList>
    </citation>
    <scope>NUCLEOTIDE SEQUENCE</scope>
</reference>
<accession>A0A0F9MC79</accession>
<evidence type="ECO:0000313" key="1">
    <source>
        <dbReference type="EMBL" id="KKM66782.1"/>
    </source>
</evidence>
<dbReference type="AlphaFoldDB" id="A0A0F9MC79"/>
<dbReference type="EMBL" id="LAZR01010464">
    <property type="protein sequence ID" value="KKM66782.1"/>
    <property type="molecule type" value="Genomic_DNA"/>
</dbReference>
<protein>
    <submittedName>
        <fullName evidence="1">Uncharacterized protein</fullName>
    </submittedName>
</protein>
<comment type="caution">
    <text evidence="1">The sequence shown here is derived from an EMBL/GenBank/DDBJ whole genome shotgun (WGS) entry which is preliminary data.</text>
</comment>
<organism evidence="1">
    <name type="scientific">marine sediment metagenome</name>
    <dbReference type="NCBI Taxonomy" id="412755"/>
    <lineage>
        <taxon>unclassified sequences</taxon>
        <taxon>metagenomes</taxon>
        <taxon>ecological metagenomes</taxon>
    </lineage>
</organism>
<name>A0A0F9MC79_9ZZZZ</name>